<dbReference type="Proteomes" id="UP001274830">
    <property type="component" value="Unassembled WGS sequence"/>
</dbReference>
<protein>
    <submittedName>
        <fullName evidence="2">Uncharacterized protein</fullName>
    </submittedName>
</protein>
<reference evidence="2" key="1">
    <citation type="submission" date="2023-07" db="EMBL/GenBank/DDBJ databases">
        <title>Black Yeasts Isolated from many extreme environments.</title>
        <authorList>
            <person name="Coleine C."/>
            <person name="Stajich J.E."/>
            <person name="Selbmann L."/>
        </authorList>
    </citation>
    <scope>NUCLEOTIDE SEQUENCE</scope>
    <source>
        <strain evidence="2">CCFEE 5485</strain>
    </source>
</reference>
<feature type="region of interest" description="Disordered" evidence="1">
    <location>
        <begin position="131"/>
        <end position="153"/>
    </location>
</feature>
<evidence type="ECO:0000313" key="2">
    <source>
        <dbReference type="EMBL" id="KAK3678439.1"/>
    </source>
</evidence>
<comment type="caution">
    <text evidence="2">The sequence shown here is derived from an EMBL/GenBank/DDBJ whole genome shotgun (WGS) entry which is preliminary data.</text>
</comment>
<accession>A0AAE1C574</accession>
<dbReference type="EMBL" id="JAUTXT010000004">
    <property type="protein sequence ID" value="KAK3678439.1"/>
    <property type="molecule type" value="Genomic_DNA"/>
</dbReference>
<evidence type="ECO:0000313" key="3">
    <source>
        <dbReference type="Proteomes" id="UP001274830"/>
    </source>
</evidence>
<proteinExistence type="predicted"/>
<sequence>MESITREDFDTHKAIMGGYRAKVRDVRRQKNAKQQKYIAEVTLLDADEKHVEQLSQVTTSASVRHPDVILTTLNTERGSRVQAEARGQSPPRSCTKSTLISLDDEPAARLSKREAEGDGTAHDALAFAAVPHRAPGSGLAQDPLRPKREKKRKPNLRLPVEELSQHMAEFLAANSTIIRDPNGNSFVELRCYHCGGNSSASNRGFWLGEDGFFAQITHCHRSKLGTNEWYDKGTTIAACVRRHITEEELTAISNGEPGAYIVERITGAGQESHPRVGDHGKGGVPFVFDGTIGEKTFGASARLSFNGLPTPQHRFPNAEGAMIDPTLGLTAEDAGHLQGARSLQTRSASSFSR</sequence>
<evidence type="ECO:0000256" key="1">
    <source>
        <dbReference type="SAM" id="MobiDB-lite"/>
    </source>
</evidence>
<name>A0AAE1C574_9PEZI</name>
<dbReference type="AlphaFoldDB" id="A0AAE1C574"/>
<gene>
    <name evidence="2" type="ORF">LTR78_001736</name>
</gene>
<organism evidence="2 3">
    <name type="scientific">Recurvomyces mirabilis</name>
    <dbReference type="NCBI Taxonomy" id="574656"/>
    <lineage>
        <taxon>Eukaryota</taxon>
        <taxon>Fungi</taxon>
        <taxon>Dikarya</taxon>
        <taxon>Ascomycota</taxon>
        <taxon>Pezizomycotina</taxon>
        <taxon>Dothideomycetes</taxon>
        <taxon>Dothideomycetidae</taxon>
        <taxon>Mycosphaerellales</taxon>
        <taxon>Teratosphaeriaceae</taxon>
        <taxon>Recurvomyces</taxon>
    </lineage>
</organism>
<keyword evidence="3" id="KW-1185">Reference proteome</keyword>